<feature type="compositionally biased region" description="Basic and acidic residues" evidence="1">
    <location>
        <begin position="244"/>
        <end position="254"/>
    </location>
</feature>
<evidence type="ECO:0000313" key="2">
    <source>
        <dbReference type="EMBL" id="KAL3097723.1"/>
    </source>
</evidence>
<accession>A0ABD2K4H3</accession>
<gene>
    <name evidence="2" type="ORF">niasHT_020197</name>
</gene>
<name>A0ABD2K4H3_9BILA</name>
<dbReference type="AlphaFoldDB" id="A0ABD2K4H3"/>
<feature type="compositionally biased region" description="Polar residues" evidence="1">
    <location>
        <begin position="228"/>
        <end position="239"/>
    </location>
</feature>
<reference evidence="2 3" key="1">
    <citation type="submission" date="2024-10" db="EMBL/GenBank/DDBJ databases">
        <authorList>
            <person name="Kim D."/>
        </authorList>
    </citation>
    <scope>NUCLEOTIDE SEQUENCE [LARGE SCALE GENOMIC DNA]</scope>
    <source>
        <strain evidence="2">BH-2024</strain>
    </source>
</reference>
<evidence type="ECO:0000313" key="3">
    <source>
        <dbReference type="Proteomes" id="UP001620626"/>
    </source>
</evidence>
<protein>
    <submittedName>
        <fullName evidence="2">Uncharacterized protein</fullName>
    </submittedName>
</protein>
<organism evidence="2 3">
    <name type="scientific">Heterodera trifolii</name>
    <dbReference type="NCBI Taxonomy" id="157864"/>
    <lineage>
        <taxon>Eukaryota</taxon>
        <taxon>Metazoa</taxon>
        <taxon>Ecdysozoa</taxon>
        <taxon>Nematoda</taxon>
        <taxon>Chromadorea</taxon>
        <taxon>Rhabditida</taxon>
        <taxon>Tylenchina</taxon>
        <taxon>Tylenchomorpha</taxon>
        <taxon>Tylenchoidea</taxon>
        <taxon>Heteroderidae</taxon>
        <taxon>Heteroderinae</taxon>
        <taxon>Heterodera</taxon>
    </lineage>
</organism>
<proteinExistence type="predicted"/>
<dbReference type="PRINTS" id="PR01217">
    <property type="entry name" value="PRICHEXTENSN"/>
</dbReference>
<dbReference type="EMBL" id="JBICBT010000833">
    <property type="protein sequence ID" value="KAL3097723.1"/>
    <property type="molecule type" value="Genomic_DNA"/>
</dbReference>
<feature type="compositionally biased region" description="Pro residues" evidence="1">
    <location>
        <begin position="134"/>
        <end position="193"/>
    </location>
</feature>
<evidence type="ECO:0000256" key="1">
    <source>
        <dbReference type="SAM" id="MobiDB-lite"/>
    </source>
</evidence>
<sequence length="254" mass="25874">MDKTTILQLLVEGAKERSKSQQFGADDHQTVNKKFSSLENGISACGTSNYFPELFLKNGASAGGTAGPTLARTLTTLGVGALALGGLPGADSARSLGAMAKSPPIQKMVVPPPMQMTSQQSVSLCGCKDDPVQTVPPPPLPAVLPLPPPPNFPPPPPPNFPPPPPPNFPPPPPPNFPPPPPPAASEACPPPPSAVSGVQPAPPSAVSEATPARPSAVSGVSRAPPPQQVNVVNSTTSSAPFAIHNKEADHNEVS</sequence>
<keyword evidence="3" id="KW-1185">Reference proteome</keyword>
<dbReference type="Proteomes" id="UP001620626">
    <property type="component" value="Unassembled WGS sequence"/>
</dbReference>
<comment type="caution">
    <text evidence="2">The sequence shown here is derived from an EMBL/GenBank/DDBJ whole genome shotgun (WGS) entry which is preliminary data.</text>
</comment>
<feature type="region of interest" description="Disordered" evidence="1">
    <location>
        <begin position="109"/>
        <end position="254"/>
    </location>
</feature>